<dbReference type="EMBL" id="JACJRF010000003">
    <property type="protein sequence ID" value="MBD2343106.1"/>
    <property type="molecule type" value="Genomic_DNA"/>
</dbReference>
<name>A0ABR8CK05_9NOST</name>
<dbReference type="PANTHER" id="PTHR36142:SF2">
    <property type="entry name" value="METALLO-HYDROLASE_OXIDOREDUCTASE SUPERFAMILY PROTEIN"/>
    <property type="match status" value="1"/>
</dbReference>
<dbReference type="Gene3D" id="3.60.15.10">
    <property type="entry name" value="Ribonuclease Z/Hydroxyacylglutathione hydrolase-like"/>
    <property type="match status" value="1"/>
</dbReference>
<sequence>MYLTWLDNNSWLLELNNQRILIDPWLVDVLTFGNLDWLFKASHRQDCQIPENIDLILLSQGLEDHAHPPTLKRLDHKIPVVASPNGAKVAQGLGYASVTTLNHGENFILNNQIEIRAFPGSSIGPTLIENSYLLKDLATGFTLYYEPHGEHSPQLKQFAPVDVVITPIVDATLPLIGRIIKGNKSALEVAQWLRPQAMLPTANAKETTYEGILTKLLKIEGSIADFRLLLEKHNLSIQVLEPNPGDRLELQKKFTSPKSPSF</sequence>
<keyword evidence="2" id="KW-1185">Reference proteome</keyword>
<evidence type="ECO:0000313" key="1">
    <source>
        <dbReference type="EMBL" id="MBD2343106.1"/>
    </source>
</evidence>
<proteinExistence type="predicted"/>
<comment type="caution">
    <text evidence="1">The sequence shown here is derived from an EMBL/GenBank/DDBJ whole genome shotgun (WGS) entry which is preliminary data.</text>
</comment>
<protein>
    <submittedName>
        <fullName evidence="1">MBL fold metallo-hydrolase</fullName>
    </submittedName>
</protein>
<dbReference type="SUPFAM" id="SSF56281">
    <property type="entry name" value="Metallo-hydrolase/oxidoreductase"/>
    <property type="match status" value="1"/>
</dbReference>
<dbReference type="RefSeq" id="WP_190405644.1">
    <property type="nucleotide sequence ID" value="NZ_JACJRF010000003.1"/>
</dbReference>
<dbReference type="Proteomes" id="UP000607281">
    <property type="component" value="Unassembled WGS sequence"/>
</dbReference>
<gene>
    <name evidence="1" type="ORF">H6G18_02940</name>
</gene>
<organism evidence="1 2">
    <name type="scientific">Anabaena subtropica FACHB-260</name>
    <dbReference type="NCBI Taxonomy" id="2692884"/>
    <lineage>
        <taxon>Bacteria</taxon>
        <taxon>Bacillati</taxon>
        <taxon>Cyanobacteriota</taxon>
        <taxon>Cyanophyceae</taxon>
        <taxon>Nostocales</taxon>
        <taxon>Nostocaceae</taxon>
        <taxon>Anabaena</taxon>
    </lineage>
</organism>
<dbReference type="Pfam" id="PF13483">
    <property type="entry name" value="Lactamase_B_3"/>
    <property type="match status" value="1"/>
</dbReference>
<evidence type="ECO:0000313" key="2">
    <source>
        <dbReference type="Proteomes" id="UP000607281"/>
    </source>
</evidence>
<accession>A0ABR8CK05</accession>
<dbReference type="PANTHER" id="PTHR36142">
    <property type="entry name" value="METALLO-HYDROLASE/OXIDOREDUCTASE SUPERFAMILY PROTEIN"/>
    <property type="match status" value="1"/>
</dbReference>
<dbReference type="InterPro" id="IPR036866">
    <property type="entry name" value="RibonucZ/Hydroxyglut_hydro"/>
</dbReference>
<reference evidence="1 2" key="1">
    <citation type="journal article" date="2020" name="ISME J.">
        <title>Comparative genomics reveals insights into cyanobacterial evolution and habitat adaptation.</title>
        <authorList>
            <person name="Chen M.Y."/>
            <person name="Teng W.K."/>
            <person name="Zhao L."/>
            <person name="Hu C.X."/>
            <person name="Zhou Y.K."/>
            <person name="Han B.P."/>
            <person name="Song L.R."/>
            <person name="Shu W.S."/>
        </authorList>
    </citation>
    <scope>NUCLEOTIDE SEQUENCE [LARGE SCALE GENOMIC DNA]</scope>
    <source>
        <strain evidence="1 2">FACHB-260</strain>
    </source>
</reference>